<evidence type="ECO:0000259" key="6">
    <source>
        <dbReference type="Pfam" id="PF00501"/>
    </source>
</evidence>
<dbReference type="Proteomes" id="UP000054144">
    <property type="component" value="Unassembled WGS sequence"/>
</dbReference>
<dbReference type="InterPro" id="IPR000873">
    <property type="entry name" value="AMP-dep_synth/lig_dom"/>
</dbReference>
<dbReference type="GO" id="GO:0005886">
    <property type="term" value="C:plasma membrane"/>
    <property type="evidence" value="ECO:0007669"/>
    <property type="project" value="TreeGrafter"/>
</dbReference>
<dbReference type="PANTHER" id="PTHR43272">
    <property type="entry name" value="LONG-CHAIN-FATTY-ACID--COA LIGASE"/>
    <property type="match status" value="1"/>
</dbReference>
<dbReference type="Pfam" id="PF00501">
    <property type="entry name" value="AMP-binding"/>
    <property type="match status" value="1"/>
</dbReference>
<dbReference type="GO" id="GO:0005783">
    <property type="term" value="C:endoplasmic reticulum"/>
    <property type="evidence" value="ECO:0007669"/>
    <property type="project" value="TreeGrafter"/>
</dbReference>
<evidence type="ECO:0000256" key="2">
    <source>
        <dbReference type="ARBA" id="ARBA00022598"/>
    </source>
</evidence>
<dbReference type="SUPFAM" id="SSF56801">
    <property type="entry name" value="Acetyl-CoA synthetase-like"/>
    <property type="match status" value="1"/>
</dbReference>
<dbReference type="EMBL" id="KN881644">
    <property type="protein sequence ID" value="KIY52242.1"/>
    <property type="molecule type" value="Genomic_DNA"/>
</dbReference>
<dbReference type="GO" id="GO:0005524">
    <property type="term" value="F:ATP binding"/>
    <property type="evidence" value="ECO:0007669"/>
    <property type="project" value="UniProtKB-KW"/>
</dbReference>
<dbReference type="InterPro" id="IPR020845">
    <property type="entry name" value="AMP-binding_CS"/>
</dbReference>
<proteinExistence type="inferred from homology"/>
<keyword evidence="2 7" id="KW-0436">Ligase</keyword>
<gene>
    <name evidence="7" type="ORF">FISHEDRAFT_63831</name>
</gene>
<evidence type="ECO:0000256" key="4">
    <source>
        <dbReference type="ARBA" id="ARBA00022840"/>
    </source>
</evidence>
<reference evidence="7 8" key="1">
    <citation type="journal article" date="2015" name="Fungal Genet. Biol.">
        <title>Evolution of novel wood decay mechanisms in Agaricales revealed by the genome sequences of Fistulina hepatica and Cylindrobasidium torrendii.</title>
        <authorList>
            <person name="Floudas D."/>
            <person name="Held B.W."/>
            <person name="Riley R."/>
            <person name="Nagy L.G."/>
            <person name="Koehler G."/>
            <person name="Ransdell A.S."/>
            <person name="Younus H."/>
            <person name="Chow J."/>
            <person name="Chiniquy J."/>
            <person name="Lipzen A."/>
            <person name="Tritt A."/>
            <person name="Sun H."/>
            <person name="Haridas S."/>
            <person name="LaButti K."/>
            <person name="Ohm R.A."/>
            <person name="Kues U."/>
            <person name="Blanchette R.A."/>
            <person name="Grigoriev I.V."/>
            <person name="Minto R.E."/>
            <person name="Hibbett D.S."/>
        </authorList>
    </citation>
    <scope>NUCLEOTIDE SEQUENCE [LARGE SCALE GENOMIC DNA]</scope>
    <source>
        <strain evidence="7 8">ATCC 64428</strain>
    </source>
</reference>
<keyword evidence="3" id="KW-0547">Nucleotide-binding</keyword>
<evidence type="ECO:0000313" key="8">
    <source>
        <dbReference type="Proteomes" id="UP000054144"/>
    </source>
</evidence>
<keyword evidence="8" id="KW-1185">Reference proteome</keyword>
<protein>
    <submittedName>
        <fullName evidence="7">Long-chain-fatty-acid-CoA-ligase</fullName>
    </submittedName>
</protein>
<organism evidence="7 8">
    <name type="scientific">Fistulina hepatica ATCC 64428</name>
    <dbReference type="NCBI Taxonomy" id="1128425"/>
    <lineage>
        <taxon>Eukaryota</taxon>
        <taxon>Fungi</taxon>
        <taxon>Dikarya</taxon>
        <taxon>Basidiomycota</taxon>
        <taxon>Agaricomycotina</taxon>
        <taxon>Agaricomycetes</taxon>
        <taxon>Agaricomycetidae</taxon>
        <taxon>Agaricales</taxon>
        <taxon>Fistulinaceae</taxon>
        <taxon>Fistulina</taxon>
    </lineage>
</organism>
<accession>A0A0D7AL16</accession>
<dbReference type="PANTHER" id="PTHR43272:SF83">
    <property type="entry name" value="ACYL-COA SYNTHETASE LONG-CHAIN, ISOFORM J"/>
    <property type="match status" value="1"/>
</dbReference>
<evidence type="ECO:0000313" key="7">
    <source>
        <dbReference type="EMBL" id="KIY52242.1"/>
    </source>
</evidence>
<dbReference type="AlphaFoldDB" id="A0A0D7AL16"/>
<evidence type="ECO:0000256" key="1">
    <source>
        <dbReference type="ARBA" id="ARBA00006432"/>
    </source>
</evidence>
<name>A0A0D7AL16_9AGAR</name>
<evidence type="ECO:0000256" key="5">
    <source>
        <dbReference type="ARBA" id="ARBA00036813"/>
    </source>
</evidence>
<dbReference type="GO" id="GO:0035336">
    <property type="term" value="P:long-chain fatty-acyl-CoA metabolic process"/>
    <property type="evidence" value="ECO:0007669"/>
    <property type="project" value="TreeGrafter"/>
</dbReference>
<dbReference type="GO" id="GO:0005811">
    <property type="term" value="C:lipid droplet"/>
    <property type="evidence" value="ECO:0007669"/>
    <property type="project" value="TreeGrafter"/>
</dbReference>
<comment type="similarity">
    <text evidence="1">Belongs to the ATP-dependent AMP-binding enzyme family.</text>
</comment>
<sequence length="691" mass="75872">MPSYLSTNKPGYFGVGAVDVDAATPTEGPVKRIAITADRLVTQPHEGIDTVYDMLTFATNKHGTRDAMGWRDVLNVHEEEKEITKTVGGKQVKEKRKWKYFELSGYRYYNYTQIQDFVLEIARGLVDLGISPDDIFNIYAQTSINWQLMFHACSAISTTIATAYDSLGESGLTHALNEPECVAVFTNADLVPVVAKVLADTPTVRIVIYDGEPTPALLEQLRNIREGMTVLSIDELRARGRDKPMETVTSRLPTREKMACIMYTSGSTGAPKGVCITHGNLVSAVGAVYVLLGHHLTIQDRYLAYLPLAHVLEYIVELIMFFVGMPIGYGRVKTLTDQSVRKCKGDITEFKPSIMVGVPTVWESIRKGILSKVNNGNKLKRGIFHGAYVAKKKNLPVLSTIAESAVFSNVKQATGGNLRVALSGGSSMSLETQEFIDTALMTLLQGYGMTESCGMCTILPPELMQMGVVGLPVPCIEVKLLDVEGNGYKANGNPPQGEICIRGESVTKGYYKRPDLNEDPTIFTKDGWFRTGDVGQWNPDGTLSIIDRIKNLVKLLNGEYVALERLEGVYKACNLLSNICVHASSGAKQPLAIIIPHESNLRHALESLSTNPDAPLAELCADPRVADIVLKECNALAKKNGFKPMELLQAVILTPDEWTPESGLVTAAQKIQRSKIAKAFEKEIKEVLRNQ</sequence>
<dbReference type="Gene3D" id="3.40.50.12780">
    <property type="entry name" value="N-terminal domain of ligase-like"/>
    <property type="match status" value="1"/>
</dbReference>
<dbReference type="OrthoDB" id="1700726at2759"/>
<evidence type="ECO:0000256" key="3">
    <source>
        <dbReference type="ARBA" id="ARBA00022741"/>
    </source>
</evidence>
<dbReference type="GO" id="GO:0004467">
    <property type="term" value="F:long-chain fatty acid-CoA ligase activity"/>
    <property type="evidence" value="ECO:0007669"/>
    <property type="project" value="UniProtKB-EC"/>
</dbReference>
<comment type="catalytic activity">
    <reaction evidence="5">
        <text>a long-chain fatty acid + ATP + CoA = a long-chain fatty acyl-CoA + AMP + diphosphate</text>
        <dbReference type="Rhea" id="RHEA:15421"/>
        <dbReference type="ChEBI" id="CHEBI:30616"/>
        <dbReference type="ChEBI" id="CHEBI:33019"/>
        <dbReference type="ChEBI" id="CHEBI:57287"/>
        <dbReference type="ChEBI" id="CHEBI:57560"/>
        <dbReference type="ChEBI" id="CHEBI:83139"/>
        <dbReference type="ChEBI" id="CHEBI:456215"/>
        <dbReference type="EC" id="6.2.1.3"/>
    </reaction>
</comment>
<dbReference type="InterPro" id="IPR042099">
    <property type="entry name" value="ANL_N_sf"/>
</dbReference>
<feature type="domain" description="AMP-dependent synthetase/ligase" evidence="6">
    <location>
        <begin position="102"/>
        <end position="511"/>
    </location>
</feature>
<dbReference type="PROSITE" id="PS00455">
    <property type="entry name" value="AMP_BINDING"/>
    <property type="match status" value="1"/>
</dbReference>
<keyword evidence="4" id="KW-0067">ATP-binding</keyword>